<dbReference type="SUPFAM" id="SSF81383">
    <property type="entry name" value="F-box domain"/>
    <property type="match status" value="1"/>
</dbReference>
<sequence length="577" mass="63858">MPGVICYRTPSRDCLLLGHLYRSSYDREVQFTGYDAQLSQMTGSFGSHPIGCYPRLKSGCRSHPRLTLLSVSPEIVLLILAELPGSEILKCRYVCKSLERLISQSIRLQYIIQSNARGLEPLGEPSSASSDLAGLLFRERSWTMFGSIPNTHYALQNPDPAEDLVFKRYSTYYSGNFVLCWGNHVVEHTLHPCPESHPREYEVHGLEVDNMDPVAGTQDILVYSAEGSFHVYSKTANEIISILRAPYRSTLGTPSVRGNWIAALFRSERRYNGVLIWDWSSGKVDIVHDTFSPALSVLFLDNSTLAVVHTDRSAGSARVDTYGLRAQGVVLKSSVSLPDAHPNKWYAKADLYTGDESAPFGSERMMQHEGIVAIDLEMRIRAPHNPENIAANRRLIAVLVAHKRIFTGSDTATPGTPISRIPWESWCSNHSRMLTGVRLSPQRPVWGYRLVAVGPEPDKVSLFDFCPVGAREVAQVWKGNGTWGVSSSGKGGVSVRAALAQRARTLVRANTLGVVAGWFDNLKLSADEMPYVVSVRRGVVDVLDTMLDGGNIVVTLQDREVAEHSTSTRVILFNFVP</sequence>
<dbReference type="SUPFAM" id="SSF69322">
    <property type="entry name" value="Tricorn protease domain 2"/>
    <property type="match status" value="1"/>
</dbReference>
<accession>A0A8H2W8Q4</accession>
<dbReference type="InterPro" id="IPR036047">
    <property type="entry name" value="F-box-like_dom_sf"/>
</dbReference>
<dbReference type="Proteomes" id="UP000663843">
    <property type="component" value="Unassembled WGS sequence"/>
</dbReference>
<organism evidence="2 3">
    <name type="scientific">Rhizoctonia solani</name>
    <dbReference type="NCBI Taxonomy" id="456999"/>
    <lineage>
        <taxon>Eukaryota</taxon>
        <taxon>Fungi</taxon>
        <taxon>Dikarya</taxon>
        <taxon>Basidiomycota</taxon>
        <taxon>Agaricomycotina</taxon>
        <taxon>Agaricomycetes</taxon>
        <taxon>Cantharellales</taxon>
        <taxon>Ceratobasidiaceae</taxon>
        <taxon>Rhizoctonia</taxon>
    </lineage>
</organism>
<evidence type="ECO:0000313" key="3">
    <source>
        <dbReference type="Proteomes" id="UP000663843"/>
    </source>
</evidence>
<protein>
    <recommendedName>
        <fullName evidence="1">F-box domain-containing protein</fullName>
    </recommendedName>
</protein>
<reference evidence="2" key="1">
    <citation type="submission" date="2021-01" db="EMBL/GenBank/DDBJ databases">
        <authorList>
            <person name="Kaushik A."/>
        </authorList>
    </citation>
    <scope>NUCLEOTIDE SEQUENCE</scope>
    <source>
        <strain evidence="2">AG2-2IIIB</strain>
    </source>
</reference>
<proteinExistence type="predicted"/>
<dbReference type="EMBL" id="CAJMWT010000198">
    <property type="protein sequence ID" value="CAE6339512.1"/>
    <property type="molecule type" value="Genomic_DNA"/>
</dbReference>
<evidence type="ECO:0000259" key="1">
    <source>
        <dbReference type="Pfam" id="PF00646"/>
    </source>
</evidence>
<dbReference type="AlphaFoldDB" id="A0A8H2W8Q4"/>
<dbReference type="InterPro" id="IPR001810">
    <property type="entry name" value="F-box_dom"/>
</dbReference>
<name>A0A8H2W8Q4_9AGAM</name>
<dbReference type="Pfam" id="PF00646">
    <property type="entry name" value="F-box"/>
    <property type="match status" value="1"/>
</dbReference>
<evidence type="ECO:0000313" key="2">
    <source>
        <dbReference type="EMBL" id="CAE6339512.1"/>
    </source>
</evidence>
<comment type="caution">
    <text evidence="2">The sequence shown here is derived from an EMBL/GenBank/DDBJ whole genome shotgun (WGS) entry which is preliminary data.</text>
</comment>
<gene>
    <name evidence="2" type="ORF">RDB_LOCUS1718</name>
</gene>
<feature type="domain" description="F-box" evidence="1">
    <location>
        <begin position="69"/>
        <end position="105"/>
    </location>
</feature>